<dbReference type="STRING" id="1000565.METUNv1_01848"/>
<keyword evidence="3" id="KW-1185">Reference proteome</keyword>
<dbReference type="Gene3D" id="2.40.160.10">
    <property type="entry name" value="Porin"/>
    <property type="match status" value="1"/>
</dbReference>
<feature type="signal peptide" evidence="1">
    <location>
        <begin position="1"/>
        <end position="25"/>
    </location>
</feature>
<evidence type="ECO:0000313" key="3">
    <source>
        <dbReference type="Proteomes" id="UP000005019"/>
    </source>
</evidence>
<keyword evidence="1" id="KW-0732">Signal</keyword>
<name>F5RBP8_METUF</name>
<comment type="caution">
    <text evidence="2">The sequence shown here is derived from an EMBL/GenBank/DDBJ whole genome shotgun (WGS) entry which is preliminary data.</text>
</comment>
<sequence length="375" mass="40092">MKKSSNTPRLAALAAALATCGAAQAGVTVAGPGESYLTLSLWARSSFSSVENAAPDGSRSSDFSIDSVRIITSGKITKNIGGMINFERQSDESMRILDAVAQFELTEGVNFWFGRMLPPTDRANMAGPYFANVWEYPMVSQYPNAFTGRDDGALLWGNVLGGKLLYSFGAFQGKNRGAGLSNDGDTPLYATRIAYSFLDPELGYYGTNSYFGAKDIFTVGFAYQMQKDGVGTALAKGDYKAWNIDALFETKLAGGGVVTLEGAYYDYDTDGVVDVAGGNILCTNINNCGGATAGDAYLLTAAYLIPTKIGIGQFQPYVRYQEFSPDAGGKADQWDLGLTYVMAGHNARITGVYSDMESAAGVKTDKFILGVQLMY</sequence>
<gene>
    <name evidence="2" type="ORF">METUNv1_01848</name>
</gene>
<dbReference type="Proteomes" id="UP000005019">
    <property type="component" value="Unassembled WGS sequence"/>
</dbReference>
<evidence type="ECO:0000256" key="1">
    <source>
        <dbReference type="SAM" id="SignalP"/>
    </source>
</evidence>
<evidence type="ECO:0008006" key="4">
    <source>
        <dbReference type="Google" id="ProtNLM"/>
    </source>
</evidence>
<dbReference type="EMBL" id="AFHG01000044">
    <property type="protein sequence ID" value="EGK72070.1"/>
    <property type="molecule type" value="Genomic_DNA"/>
</dbReference>
<dbReference type="RefSeq" id="WP_008061004.1">
    <property type="nucleotide sequence ID" value="NZ_AFHG01000044.1"/>
</dbReference>
<protein>
    <recommendedName>
        <fullName evidence="4">Short chain amide porin</fullName>
    </recommendedName>
</protein>
<feature type="chain" id="PRO_5003331403" description="Short chain amide porin" evidence="1">
    <location>
        <begin position="26"/>
        <end position="375"/>
    </location>
</feature>
<dbReference type="InterPro" id="IPR023614">
    <property type="entry name" value="Porin_dom_sf"/>
</dbReference>
<proteinExistence type="predicted"/>
<accession>F5RBP8</accession>
<dbReference type="eggNOG" id="COG3111">
    <property type="taxonomic scope" value="Bacteria"/>
</dbReference>
<organism evidence="2 3">
    <name type="scientific">Methyloversatilis universalis (strain ATCC BAA-1314 / DSM 25237 / JCM 13912 / CCUG 52030 / FAM5)</name>
    <dbReference type="NCBI Taxonomy" id="1000565"/>
    <lineage>
        <taxon>Bacteria</taxon>
        <taxon>Pseudomonadati</taxon>
        <taxon>Pseudomonadota</taxon>
        <taxon>Betaproteobacteria</taxon>
        <taxon>Nitrosomonadales</taxon>
        <taxon>Sterolibacteriaceae</taxon>
        <taxon>Methyloversatilis</taxon>
    </lineage>
</organism>
<dbReference type="OrthoDB" id="9771991at2"/>
<evidence type="ECO:0000313" key="2">
    <source>
        <dbReference type="EMBL" id="EGK72070.1"/>
    </source>
</evidence>
<reference evidence="2 3" key="1">
    <citation type="journal article" date="2011" name="J. Bacteriol.">
        <title>Genome sequence of Methyloversatilis universalis FAM5T, a methylotrophic representative of the order Rhodocyclales.</title>
        <authorList>
            <person name="Kittichotirat W."/>
            <person name="Good N.M."/>
            <person name="Hall R."/>
            <person name="Bringel F."/>
            <person name="Lajus A."/>
            <person name="Medigue C."/>
            <person name="Smalley N.E."/>
            <person name="Beck D."/>
            <person name="Bumgarner R."/>
            <person name="Vuilleumier S."/>
            <person name="Kalyuzhnaya M.G."/>
        </authorList>
    </citation>
    <scope>NUCLEOTIDE SEQUENCE [LARGE SCALE GENOMIC DNA]</scope>
    <source>
        <strain evidence="3">ATCC BAA-1314 / JCM 13912 / FAM5</strain>
    </source>
</reference>
<dbReference type="SUPFAM" id="SSF56935">
    <property type="entry name" value="Porins"/>
    <property type="match status" value="1"/>
</dbReference>
<dbReference type="AlphaFoldDB" id="F5RBP8"/>